<gene>
    <name evidence="2" type="ORF">HF394_05360</name>
</gene>
<evidence type="ECO:0000313" key="2">
    <source>
        <dbReference type="EMBL" id="QKX50057.1"/>
    </source>
</evidence>
<protein>
    <submittedName>
        <fullName evidence="2">Hydantoinase B/oxoprolinase family protein</fullName>
    </submittedName>
</protein>
<proteinExistence type="predicted"/>
<evidence type="ECO:0000313" key="3">
    <source>
        <dbReference type="Proteomes" id="UP000509222"/>
    </source>
</evidence>
<dbReference type="GO" id="GO:0005829">
    <property type="term" value="C:cytosol"/>
    <property type="evidence" value="ECO:0007669"/>
    <property type="project" value="TreeGrafter"/>
</dbReference>
<sequence>MDQILVSILSNRLKAIGRQMGVVIERSAHSPLLVEGRDFSLGIYDFQGNLIEQTEYIPILGYAASPGVKAVVKYFGEDVYEGDVFLHNDPFTGGNQNSDWKVLKPVFHNGECVAWTVITAHQADVGGAVPGSYNPNATDLWQEGLRIPPLKIYEKGKLRYDVWDLIIGNVRLPIVGDDIHAMVGGCTVGERELKVLFEQYSKEVIYEAVEEIFNSTEKMAKKIIKGMPNGNYKASWKVRDDGHDHDAEMVIKVDIQVEDEHITFDFEGTSPQTKGYVNAPYPVTLSSVMITFFMLSEQEIAHNEAVQRCITLKVPQGTMLNPNYPAATGFGNHLSDQVCSVIMLALEEALPERITAGWNTLMCSIVNGWDSRREMPYVDILLNGTKGGSGGTYGTDGYDHIGLIASGGALAAQDPEMFEMVNPVFLTKYEYSQDSAGAGQWRGGLGVETTFTFLDDGGQASVFGDGGTEDTRAPGILGGKQGSINAIELQYPNDRKYAAHVKDLISDIPKNTVYKQLAGGGGGYGNPADRAVEKVAFDVKCGYVSEQVARDEYKVAFKDAVRGVVDTEQTEKLRQTV</sequence>
<dbReference type="Proteomes" id="UP000509222">
    <property type="component" value="Chromosome"/>
</dbReference>
<dbReference type="AlphaFoldDB" id="A0A7H8Q814"/>
<keyword evidence="3" id="KW-1185">Reference proteome</keyword>
<reference evidence="2 3" key="1">
    <citation type="submission" date="2020-04" db="EMBL/GenBank/DDBJ databases">
        <authorList>
            <person name="Pajer P."/>
            <person name="Broz P."/>
        </authorList>
    </citation>
    <scope>NUCLEOTIDE SEQUENCE [LARGE SCALE GENOMIC DNA]</scope>
    <source>
        <strain evidence="3">NRL-ATB46093</strain>
    </source>
</reference>
<dbReference type="PANTHER" id="PTHR11365">
    <property type="entry name" value="5-OXOPROLINASE RELATED"/>
    <property type="match status" value="1"/>
</dbReference>
<name>A0A7H8Q814_9BACL</name>
<evidence type="ECO:0000259" key="1">
    <source>
        <dbReference type="Pfam" id="PF02538"/>
    </source>
</evidence>
<accession>A0A7H8Q814</accession>
<reference evidence="3" key="2">
    <citation type="submission" date="2020-06" db="EMBL/GenBank/DDBJ databases">
        <title>Isolation of Planomicrobium glaciei.</title>
        <authorList>
            <person name="Malisova L."/>
            <person name="Safrankova R."/>
            <person name="Jakubu V."/>
            <person name="Spanelova P."/>
        </authorList>
    </citation>
    <scope>NUCLEOTIDE SEQUENCE [LARGE SCALE GENOMIC DNA]</scope>
    <source>
        <strain evidence="3">NRL-ATB46093</strain>
    </source>
</reference>
<dbReference type="GO" id="GO:0017168">
    <property type="term" value="F:5-oxoprolinase (ATP-hydrolyzing) activity"/>
    <property type="evidence" value="ECO:0007669"/>
    <property type="project" value="TreeGrafter"/>
</dbReference>
<dbReference type="PANTHER" id="PTHR11365:SF23">
    <property type="entry name" value="HYPOTHETICAL 5-OXOPROLINASE (EUROFUNG)-RELATED"/>
    <property type="match status" value="1"/>
</dbReference>
<feature type="domain" description="Hydantoinase B/oxoprolinase" evidence="1">
    <location>
        <begin position="2"/>
        <end position="527"/>
    </location>
</feature>
<dbReference type="InterPro" id="IPR003692">
    <property type="entry name" value="Hydantoinase_B"/>
</dbReference>
<dbReference type="EMBL" id="CP051177">
    <property type="protein sequence ID" value="QKX50057.1"/>
    <property type="molecule type" value="Genomic_DNA"/>
</dbReference>
<organism evidence="2 3">
    <name type="scientific">Planococcus glaciei</name>
    <dbReference type="NCBI Taxonomy" id="459472"/>
    <lineage>
        <taxon>Bacteria</taxon>
        <taxon>Bacillati</taxon>
        <taxon>Bacillota</taxon>
        <taxon>Bacilli</taxon>
        <taxon>Bacillales</taxon>
        <taxon>Caryophanaceae</taxon>
        <taxon>Planococcus</taxon>
    </lineage>
</organism>
<dbReference type="InterPro" id="IPR045079">
    <property type="entry name" value="Oxoprolinase-like"/>
</dbReference>
<dbReference type="Pfam" id="PF02538">
    <property type="entry name" value="Hydantoinase_B"/>
    <property type="match status" value="1"/>
</dbReference>
<dbReference type="GO" id="GO:0006749">
    <property type="term" value="P:glutathione metabolic process"/>
    <property type="evidence" value="ECO:0007669"/>
    <property type="project" value="TreeGrafter"/>
</dbReference>
<dbReference type="RefSeq" id="WP_176294191.1">
    <property type="nucleotide sequence ID" value="NZ_CP051177.1"/>
</dbReference>